<evidence type="ECO:0000256" key="4">
    <source>
        <dbReference type="ARBA" id="ARBA00022771"/>
    </source>
</evidence>
<keyword evidence="6" id="KW-0333">Golgi apparatus</keyword>
<evidence type="ECO:0000256" key="5">
    <source>
        <dbReference type="ARBA" id="ARBA00022833"/>
    </source>
</evidence>
<dbReference type="EC" id="2.4.1.-" evidence="6"/>
<evidence type="ECO:0000256" key="6">
    <source>
        <dbReference type="RuleBase" id="RU363129"/>
    </source>
</evidence>
<dbReference type="SUPFAM" id="SSF57903">
    <property type="entry name" value="FYVE/PHD zinc finger"/>
    <property type="match status" value="1"/>
</dbReference>
<dbReference type="PANTHER" id="PTHR11927:SF9">
    <property type="entry name" value="L-FUCOSYLTRANSFERASE"/>
    <property type="match status" value="1"/>
</dbReference>
<evidence type="ECO:0000259" key="8">
    <source>
        <dbReference type="SMART" id="SM00249"/>
    </source>
</evidence>
<dbReference type="Pfam" id="PF01531">
    <property type="entry name" value="Glyco_transf_11"/>
    <property type="match status" value="1"/>
</dbReference>
<keyword evidence="10" id="KW-1185">Reference proteome</keyword>
<dbReference type="PROSITE" id="PS01359">
    <property type="entry name" value="ZF_PHD_1"/>
    <property type="match status" value="1"/>
</dbReference>
<dbReference type="InterPro" id="IPR013083">
    <property type="entry name" value="Znf_RING/FYVE/PHD"/>
</dbReference>
<dbReference type="Gene3D" id="3.30.40.10">
    <property type="entry name" value="Zinc/RING finger domain, C3HC4 (zinc finger)"/>
    <property type="match status" value="1"/>
</dbReference>
<dbReference type="InterPro" id="IPR019786">
    <property type="entry name" value="Zinc_finger_PHD-type_CS"/>
</dbReference>
<keyword evidence="6" id="KW-0735">Signal-anchor</keyword>
<reference evidence="9" key="1">
    <citation type="submission" date="2022-11" db="EMBL/GenBank/DDBJ databases">
        <title>Centuries of genome instability and evolution in soft-shell clam transmissible cancer (bioRxiv).</title>
        <authorList>
            <person name="Hart S.F.M."/>
            <person name="Yonemitsu M.A."/>
            <person name="Giersch R.M."/>
            <person name="Beal B.F."/>
            <person name="Arriagada G."/>
            <person name="Davis B.W."/>
            <person name="Ostrander E.A."/>
            <person name="Goff S.P."/>
            <person name="Metzger M.J."/>
        </authorList>
    </citation>
    <scope>NUCLEOTIDE SEQUENCE</scope>
    <source>
        <strain evidence="9">MELC-2E11</strain>
        <tissue evidence="9">Siphon/mantle</tissue>
    </source>
</reference>
<dbReference type="SMART" id="SM00249">
    <property type="entry name" value="PHD"/>
    <property type="match status" value="1"/>
</dbReference>
<keyword evidence="2 6" id="KW-0808">Transferase</keyword>
<keyword evidence="6" id="KW-0812">Transmembrane</keyword>
<evidence type="ECO:0000256" key="3">
    <source>
        <dbReference type="ARBA" id="ARBA00022723"/>
    </source>
</evidence>
<sequence>MAMKVITRTLNKGEFLKHMKVQVKKFTEHVHIVRRQYASAATAQIVSLIKRSNDWRCTIFKTIVVEEEERKRPTVEREVPQKLIAEEPYVLAVGTFVVAMYGTKVYIGKILGNDEDVRKLLQLPKHEDRIWIDRQNIICSVLEPSPTGKSRRMYKLSESDLKNIERGAGNVMFKIAALIGVAKRHGFLPRTTFDNHRIFKWFELPPIYYKFPATNSILVKEERHEYQTVVETLDTSRNWTLDAVNVCVHVRRGDMLQEVAIKRGNLPTDPAYLKRSIDFFRNRFNNRTVNFVIISDDIKWCKISTSGPDVFYSPFQTDVLDFALMVCCDHVIVTMGTFGWWGAWLSGGITVYYSAWPTKGSSLDRDLNTSDYFPDNWISNSTVFPCGNCQTPVAWTCKGVQCDMCNVWFHANCQNIDESMYDRLGNSSGVGVWKCTICENVNITLNSTPSLDSLETPNPFENLNQSNSSDLSFSMAHTSTPKRNKEPKSQKSKMSTKNNIKRSIKVLIVNYRSVVDKKHERDRVTQAGGGVFIAVRDCINAQEMPELQSNCEDLWTKVDLVGNKPLIIGAYYKPRELDTSSSLEFAQSLAKVNKKSLTFGWLGI</sequence>
<evidence type="ECO:0000313" key="9">
    <source>
        <dbReference type="EMBL" id="WAR31904.1"/>
    </source>
</evidence>
<gene>
    <name evidence="9" type="ORF">MAR_034446</name>
</gene>
<feature type="region of interest" description="Disordered" evidence="7">
    <location>
        <begin position="471"/>
        <end position="497"/>
    </location>
</feature>
<organism evidence="9 10">
    <name type="scientific">Mya arenaria</name>
    <name type="common">Soft-shell clam</name>
    <dbReference type="NCBI Taxonomy" id="6604"/>
    <lineage>
        <taxon>Eukaryota</taxon>
        <taxon>Metazoa</taxon>
        <taxon>Spiralia</taxon>
        <taxon>Lophotrochozoa</taxon>
        <taxon>Mollusca</taxon>
        <taxon>Bivalvia</taxon>
        <taxon>Autobranchia</taxon>
        <taxon>Heteroconchia</taxon>
        <taxon>Euheterodonta</taxon>
        <taxon>Imparidentia</taxon>
        <taxon>Neoheterodontei</taxon>
        <taxon>Myida</taxon>
        <taxon>Myoidea</taxon>
        <taxon>Myidae</taxon>
        <taxon>Mya</taxon>
    </lineage>
</organism>
<dbReference type="Proteomes" id="UP001164746">
    <property type="component" value="Chromosome 17"/>
</dbReference>
<evidence type="ECO:0000256" key="2">
    <source>
        <dbReference type="ARBA" id="ARBA00022679"/>
    </source>
</evidence>
<dbReference type="EMBL" id="CP111028">
    <property type="protein sequence ID" value="WAR31904.1"/>
    <property type="molecule type" value="Genomic_DNA"/>
</dbReference>
<feature type="compositionally biased region" description="Polar residues" evidence="7">
    <location>
        <begin position="471"/>
        <end position="481"/>
    </location>
</feature>
<comment type="similarity">
    <text evidence="6">Belongs to the glycosyltransferase 11 family.</text>
</comment>
<keyword evidence="5" id="KW-0862">Zinc</keyword>
<dbReference type="InterPro" id="IPR001965">
    <property type="entry name" value="Znf_PHD"/>
</dbReference>
<dbReference type="InterPro" id="IPR011011">
    <property type="entry name" value="Znf_FYVE_PHD"/>
</dbReference>
<keyword evidence="6" id="KW-0325">Glycoprotein</keyword>
<feature type="domain" description="Zinc finger PHD-type" evidence="8">
    <location>
        <begin position="385"/>
        <end position="439"/>
    </location>
</feature>
<dbReference type="PANTHER" id="PTHR11927">
    <property type="entry name" value="GALACTOSIDE 2-L-FUCOSYLTRANSFERASE"/>
    <property type="match status" value="1"/>
</dbReference>
<keyword evidence="1 6" id="KW-0328">Glycosyltransferase</keyword>
<name>A0ABY7GEC5_MYAAR</name>
<comment type="pathway">
    <text evidence="6">Protein modification; protein glycosylation.</text>
</comment>
<dbReference type="CDD" id="cd11301">
    <property type="entry name" value="Fut1_Fut2_like"/>
    <property type="match status" value="1"/>
</dbReference>
<evidence type="ECO:0000256" key="1">
    <source>
        <dbReference type="ARBA" id="ARBA00022676"/>
    </source>
</evidence>
<comment type="subcellular location">
    <subcellularLocation>
        <location evidence="6">Golgi apparatus</location>
        <location evidence="6">Golgi stack membrane</location>
        <topology evidence="6">Single-pass type II membrane protein</topology>
    </subcellularLocation>
</comment>
<keyword evidence="4" id="KW-0863">Zinc-finger</keyword>
<dbReference type="InterPro" id="IPR002516">
    <property type="entry name" value="Glyco_trans_11"/>
</dbReference>
<evidence type="ECO:0000313" key="10">
    <source>
        <dbReference type="Proteomes" id="UP001164746"/>
    </source>
</evidence>
<protein>
    <recommendedName>
        <fullName evidence="6">L-Fucosyltransferase</fullName>
        <ecNumber evidence="6">2.4.1.-</ecNumber>
    </recommendedName>
</protein>
<evidence type="ECO:0000256" key="7">
    <source>
        <dbReference type="SAM" id="MobiDB-lite"/>
    </source>
</evidence>
<accession>A0ABY7GEC5</accession>
<proteinExistence type="inferred from homology"/>
<keyword evidence="3" id="KW-0479">Metal-binding</keyword>